<keyword evidence="5 7" id="KW-0443">Lipid metabolism</keyword>
<protein>
    <recommendedName>
        <fullName evidence="7">UDP-3-O-acylglucosamine N-acyltransferase</fullName>
        <ecNumber evidence="7">2.3.1.191</ecNumber>
    </recommendedName>
</protein>
<dbReference type="GO" id="GO:0016410">
    <property type="term" value="F:N-acyltransferase activity"/>
    <property type="evidence" value="ECO:0007669"/>
    <property type="project" value="InterPro"/>
</dbReference>
<dbReference type="InterPro" id="IPR056729">
    <property type="entry name" value="GMPPB_C"/>
</dbReference>
<evidence type="ECO:0000256" key="2">
    <source>
        <dbReference type="ARBA" id="ARBA00022556"/>
    </source>
</evidence>
<comment type="subunit">
    <text evidence="7">Homotrimer.</text>
</comment>
<gene>
    <name evidence="7" type="primary">lpxD</name>
    <name evidence="10" type="ORF">CCC_02347</name>
</gene>
<dbReference type="Proteomes" id="UP000031971">
    <property type="component" value="Unassembled WGS sequence"/>
</dbReference>
<evidence type="ECO:0000256" key="6">
    <source>
        <dbReference type="ARBA" id="ARBA00023315"/>
    </source>
</evidence>
<keyword evidence="2 7" id="KW-0441">Lipid A biosynthesis</keyword>
<dbReference type="EC" id="2.3.1.191" evidence="7"/>
<evidence type="ECO:0000259" key="8">
    <source>
        <dbReference type="Pfam" id="PF04613"/>
    </source>
</evidence>
<keyword evidence="11" id="KW-1185">Reference proteome</keyword>
<feature type="domain" description="Mannose-1-phosphate guanyltransferase C-terminal" evidence="9">
    <location>
        <begin position="125"/>
        <end position="228"/>
    </location>
</feature>
<dbReference type="RefSeq" id="WP_009867378.1">
    <property type="nucleotide sequence ID" value="NZ_JXSL01000027.1"/>
</dbReference>
<dbReference type="GO" id="GO:0009245">
    <property type="term" value="P:lipid A biosynthetic process"/>
    <property type="evidence" value="ECO:0007669"/>
    <property type="project" value="UniProtKB-UniRule"/>
</dbReference>
<dbReference type="EMBL" id="JXSL01000027">
    <property type="protein sequence ID" value="KIL98897.1"/>
    <property type="molecule type" value="Genomic_DNA"/>
</dbReference>
<name>A0A0C2UBM8_PARME</name>
<comment type="catalytic activity">
    <reaction evidence="7">
        <text>a UDP-3-O-[(3R)-3-hydroxyacyl]-alpha-D-glucosamine + a (3R)-hydroxyacyl-[ACP] = a UDP-2-N,3-O-bis[(3R)-3-hydroxyacyl]-alpha-D-glucosamine + holo-[ACP] + H(+)</text>
        <dbReference type="Rhea" id="RHEA:53836"/>
        <dbReference type="Rhea" id="RHEA-COMP:9685"/>
        <dbReference type="Rhea" id="RHEA-COMP:9945"/>
        <dbReference type="ChEBI" id="CHEBI:15378"/>
        <dbReference type="ChEBI" id="CHEBI:64479"/>
        <dbReference type="ChEBI" id="CHEBI:78827"/>
        <dbReference type="ChEBI" id="CHEBI:137740"/>
        <dbReference type="ChEBI" id="CHEBI:137748"/>
        <dbReference type="EC" id="2.3.1.191"/>
    </reaction>
</comment>
<evidence type="ECO:0000256" key="5">
    <source>
        <dbReference type="ARBA" id="ARBA00023098"/>
    </source>
</evidence>
<comment type="caution">
    <text evidence="10">The sequence shown here is derived from an EMBL/GenBank/DDBJ whole genome shotgun (WGS) entry which is preliminary data.</text>
</comment>
<dbReference type="OrthoDB" id="9784739at2"/>
<dbReference type="HAMAP" id="MF_00523">
    <property type="entry name" value="LpxD"/>
    <property type="match status" value="1"/>
</dbReference>
<keyword evidence="6 7" id="KW-0012">Acyltransferase</keyword>
<evidence type="ECO:0000256" key="3">
    <source>
        <dbReference type="ARBA" id="ARBA00022679"/>
    </source>
</evidence>
<dbReference type="InterPro" id="IPR020573">
    <property type="entry name" value="UDP_GlcNAc_AcTrfase_non-rep"/>
</dbReference>
<dbReference type="Pfam" id="PF25087">
    <property type="entry name" value="GMPPB_C"/>
    <property type="match status" value="1"/>
</dbReference>
<keyword evidence="1 7" id="KW-0444">Lipid biosynthesis</keyword>
<evidence type="ECO:0000313" key="10">
    <source>
        <dbReference type="EMBL" id="KIL98897.1"/>
    </source>
</evidence>
<dbReference type="STRING" id="272627.CCC_02347"/>
<evidence type="ECO:0000259" key="9">
    <source>
        <dbReference type="Pfam" id="PF25087"/>
    </source>
</evidence>
<feature type="active site" description="Proton acceptor" evidence="7">
    <location>
        <position position="251"/>
    </location>
</feature>
<accession>A0A0C2UBM8</accession>
<dbReference type="Gene3D" id="2.160.10.10">
    <property type="entry name" value="Hexapeptide repeat proteins"/>
    <property type="match status" value="1"/>
</dbReference>
<dbReference type="Gene3D" id="3.40.1390.10">
    <property type="entry name" value="MurE/MurF, N-terminal domain"/>
    <property type="match status" value="1"/>
</dbReference>
<dbReference type="InterPro" id="IPR011004">
    <property type="entry name" value="Trimer_LpxA-like_sf"/>
</dbReference>
<comment type="similarity">
    <text evidence="7">Belongs to the transferase hexapeptide repeat family. LpxD subfamily.</text>
</comment>
<organism evidence="10 11">
    <name type="scientific">Paramagnetospirillum magnetotacticum MS-1</name>
    <dbReference type="NCBI Taxonomy" id="272627"/>
    <lineage>
        <taxon>Bacteria</taxon>
        <taxon>Pseudomonadati</taxon>
        <taxon>Pseudomonadota</taxon>
        <taxon>Alphaproteobacteria</taxon>
        <taxon>Rhodospirillales</taxon>
        <taxon>Magnetospirillaceae</taxon>
        <taxon>Paramagnetospirillum</taxon>
    </lineage>
</organism>
<evidence type="ECO:0000256" key="7">
    <source>
        <dbReference type="HAMAP-Rule" id="MF_00523"/>
    </source>
</evidence>
<dbReference type="Pfam" id="PF00132">
    <property type="entry name" value="Hexapep"/>
    <property type="match status" value="1"/>
</dbReference>
<dbReference type="UniPathway" id="UPA00973"/>
<dbReference type="GO" id="GO:0016020">
    <property type="term" value="C:membrane"/>
    <property type="evidence" value="ECO:0007669"/>
    <property type="project" value="GOC"/>
</dbReference>
<sequence>MADPRFFTVAGPFTLAQLAEISGAAVAEGGELGARFVDVAPLEQAEADTVSFLDNRKYVAAFQASKAGLCVVAPEMAEKAPAGMHLLLSADPYRAYARIAQAFYPNPAPEPWVAPTAYIDVTASVGEGCRIEPGAVIGSNARIGARCRIGANVVIGQGVVLGEDCTIGANATVSHALVGNRVNIYPGARIGQDGFGFAMGPQGHLKVPQLGRVVIGNNVEIGANTTIDRGAGPDTQIGDGCMIDNLVQIGHNVQLGRGCVIVAQVGISGSTRMGDFVAAGGQAGITGHLKIGAGAKIAAQAGVMRDIPPGETVGGAPAVPMADWLRQSAILGKMARKKG</sequence>
<dbReference type="NCBIfam" id="NF002060">
    <property type="entry name" value="PRK00892.1"/>
    <property type="match status" value="1"/>
</dbReference>
<dbReference type="AlphaFoldDB" id="A0A0C2UBM8"/>
<reference evidence="10 11" key="1">
    <citation type="submission" date="2015-01" db="EMBL/GenBank/DDBJ databases">
        <title>Genome Sequence of Magnetospirillum magnetotacticum Strain MS-1.</title>
        <authorList>
            <person name="Marinov G.K."/>
            <person name="Smalley M.D."/>
            <person name="DeSalvo G."/>
        </authorList>
    </citation>
    <scope>NUCLEOTIDE SEQUENCE [LARGE SCALE GENOMIC DNA]</scope>
    <source>
        <strain evidence="10 11">MS-1</strain>
    </source>
</reference>
<dbReference type="GO" id="GO:0103118">
    <property type="term" value="F:UDP-3-O-[(3R)-3-hydroxyacyl]-glucosamine N-acyltransferase activity"/>
    <property type="evidence" value="ECO:0007669"/>
    <property type="project" value="UniProtKB-EC"/>
</dbReference>
<dbReference type="PANTHER" id="PTHR43378">
    <property type="entry name" value="UDP-3-O-ACYLGLUCOSAMINE N-ACYLTRANSFERASE"/>
    <property type="match status" value="1"/>
</dbReference>
<evidence type="ECO:0000256" key="4">
    <source>
        <dbReference type="ARBA" id="ARBA00022737"/>
    </source>
</evidence>
<dbReference type="NCBIfam" id="TIGR01853">
    <property type="entry name" value="lipid_A_lpxD"/>
    <property type="match status" value="1"/>
</dbReference>
<keyword evidence="4 7" id="KW-0677">Repeat</keyword>
<dbReference type="SUPFAM" id="SSF51161">
    <property type="entry name" value="Trimeric LpxA-like enzymes"/>
    <property type="match status" value="1"/>
</dbReference>
<keyword evidence="3 7" id="KW-0808">Transferase</keyword>
<dbReference type="Pfam" id="PF04613">
    <property type="entry name" value="LpxD"/>
    <property type="match status" value="1"/>
</dbReference>
<evidence type="ECO:0000313" key="11">
    <source>
        <dbReference type="Proteomes" id="UP000031971"/>
    </source>
</evidence>
<comment type="function">
    <text evidence="7">Catalyzes the N-acylation of UDP-3-O-acylglucosamine using 3-hydroxyacyl-ACP as the acyl donor. Is involved in the biosynthesis of lipid A, a phosphorylated glycolipid that anchors the lipopolysaccharide to the outer membrane of the cell.</text>
</comment>
<dbReference type="CDD" id="cd03352">
    <property type="entry name" value="LbH_LpxD"/>
    <property type="match status" value="1"/>
</dbReference>
<comment type="pathway">
    <text evidence="7">Bacterial outer membrane biogenesis; LPS lipid A biosynthesis.</text>
</comment>
<evidence type="ECO:0000256" key="1">
    <source>
        <dbReference type="ARBA" id="ARBA00022516"/>
    </source>
</evidence>
<feature type="domain" description="UDP-3-O-[3-hydroxymyristoyl] glucosamine N-acyltransferase non-repeat region" evidence="8">
    <location>
        <begin position="38"/>
        <end position="101"/>
    </location>
</feature>
<dbReference type="InterPro" id="IPR001451">
    <property type="entry name" value="Hexapep"/>
</dbReference>
<dbReference type="InterPro" id="IPR007691">
    <property type="entry name" value="LpxD"/>
</dbReference>
<proteinExistence type="inferred from homology"/>
<dbReference type="PANTHER" id="PTHR43378:SF2">
    <property type="entry name" value="UDP-3-O-ACYLGLUCOSAMINE N-ACYLTRANSFERASE 1, MITOCHONDRIAL-RELATED"/>
    <property type="match status" value="1"/>
</dbReference>